<protein>
    <submittedName>
        <fullName evidence="5">Site-specific integrase</fullName>
    </submittedName>
</protein>
<sequence>MNNSLSILFYIKKSKADSLGKANIYLRITVDGKRAEFSIRRKITPARWSNETGLAKGNSSETQELNRYISSIKNKLYQCEQRFIDKGIPITSKKLRDALLEKETKFKMLIEEFENHNNQVEKLIGIDFAPNTLIRYKTTLNHLKKFLLNEYNIKDIALNQIDNVFINRLEYYFKTSENCGHNTTFKYISNLKKIVRIAYNNGWIKKDPFVHYKTKYKTVDREFLTEQEIQTLIEKDFRIERLNQVKDIFIFCCYTGLAYIDVKKLVNSHIVLGIDGEYWINTKRTKTDSKINIPLLPSAYNIIKKYQNFSEIIDDDKVLPVLSNQKMNAYLKEIAVICEINKNLTFHLARHTFATTVTLTNGVSIESVSKMLGHKSLRTTQHYAKILDKKVSEDMNALRIKMSGVKQTNSNKSIK</sequence>
<keyword evidence="3" id="KW-0233">DNA recombination</keyword>
<evidence type="ECO:0000256" key="3">
    <source>
        <dbReference type="ARBA" id="ARBA00023172"/>
    </source>
</evidence>
<dbReference type="PANTHER" id="PTHR30349">
    <property type="entry name" value="PHAGE INTEGRASE-RELATED"/>
    <property type="match status" value="1"/>
</dbReference>
<evidence type="ECO:0000256" key="1">
    <source>
        <dbReference type="ARBA" id="ARBA00008857"/>
    </source>
</evidence>
<dbReference type="InterPro" id="IPR035386">
    <property type="entry name" value="Arm-DNA-bind_5"/>
</dbReference>
<accession>A0ABW3JLE8</accession>
<dbReference type="RefSeq" id="WP_311935826.1">
    <property type="nucleotide sequence ID" value="NZ_JBHTJI010000001.1"/>
</dbReference>
<comment type="similarity">
    <text evidence="1">Belongs to the 'phage' integrase family.</text>
</comment>
<feature type="domain" description="Tyr recombinase" evidence="4">
    <location>
        <begin position="219"/>
        <end position="396"/>
    </location>
</feature>
<comment type="caution">
    <text evidence="5">The sequence shown here is derived from an EMBL/GenBank/DDBJ whole genome shotgun (WGS) entry which is preliminary data.</text>
</comment>
<dbReference type="CDD" id="cd01185">
    <property type="entry name" value="INTN1_C_like"/>
    <property type="match status" value="1"/>
</dbReference>
<dbReference type="InterPro" id="IPR013762">
    <property type="entry name" value="Integrase-like_cat_sf"/>
</dbReference>
<keyword evidence="6" id="KW-1185">Reference proteome</keyword>
<dbReference type="Gene3D" id="1.10.150.130">
    <property type="match status" value="1"/>
</dbReference>
<reference evidence="6" key="1">
    <citation type="journal article" date="2019" name="Int. J. Syst. Evol. Microbiol.">
        <title>The Global Catalogue of Microorganisms (GCM) 10K type strain sequencing project: providing services to taxonomists for standard genome sequencing and annotation.</title>
        <authorList>
            <consortium name="The Broad Institute Genomics Platform"/>
            <consortium name="The Broad Institute Genome Sequencing Center for Infectious Disease"/>
            <person name="Wu L."/>
            <person name="Ma J."/>
        </authorList>
    </citation>
    <scope>NUCLEOTIDE SEQUENCE [LARGE SCALE GENOMIC DNA]</scope>
    <source>
        <strain evidence="6">CCUG 62414</strain>
    </source>
</reference>
<dbReference type="InterPro" id="IPR011010">
    <property type="entry name" value="DNA_brk_join_enz"/>
</dbReference>
<dbReference type="Proteomes" id="UP001597061">
    <property type="component" value="Unassembled WGS sequence"/>
</dbReference>
<dbReference type="InterPro" id="IPR025269">
    <property type="entry name" value="SAM-like_dom"/>
</dbReference>
<evidence type="ECO:0000259" key="4">
    <source>
        <dbReference type="PROSITE" id="PS51898"/>
    </source>
</evidence>
<organism evidence="5 6">
    <name type="scientific">Mariniflexile jejuense</name>
    <dbReference type="NCBI Taxonomy" id="1173582"/>
    <lineage>
        <taxon>Bacteria</taxon>
        <taxon>Pseudomonadati</taxon>
        <taxon>Bacteroidota</taxon>
        <taxon>Flavobacteriia</taxon>
        <taxon>Flavobacteriales</taxon>
        <taxon>Flavobacteriaceae</taxon>
        <taxon>Mariniflexile</taxon>
    </lineage>
</organism>
<proteinExistence type="inferred from homology"/>
<evidence type="ECO:0000313" key="6">
    <source>
        <dbReference type="Proteomes" id="UP001597061"/>
    </source>
</evidence>
<gene>
    <name evidence="5" type="ORF">ACFQ1R_09585</name>
</gene>
<dbReference type="InterPro" id="IPR002104">
    <property type="entry name" value="Integrase_catalytic"/>
</dbReference>
<dbReference type="Pfam" id="PF13102">
    <property type="entry name" value="Phage_int_SAM_5"/>
    <property type="match status" value="1"/>
</dbReference>
<dbReference type="SUPFAM" id="SSF56349">
    <property type="entry name" value="DNA breaking-rejoining enzymes"/>
    <property type="match status" value="1"/>
</dbReference>
<dbReference type="Pfam" id="PF00589">
    <property type="entry name" value="Phage_integrase"/>
    <property type="match status" value="1"/>
</dbReference>
<keyword evidence="2" id="KW-0238">DNA-binding</keyword>
<dbReference type="PROSITE" id="PS51898">
    <property type="entry name" value="TYR_RECOMBINASE"/>
    <property type="match status" value="1"/>
</dbReference>
<evidence type="ECO:0000313" key="5">
    <source>
        <dbReference type="EMBL" id="MFD0990348.1"/>
    </source>
</evidence>
<name>A0ABW3JLE8_9FLAO</name>
<dbReference type="Pfam" id="PF17293">
    <property type="entry name" value="Arm-DNA-bind_5"/>
    <property type="match status" value="1"/>
</dbReference>
<evidence type="ECO:0000256" key="2">
    <source>
        <dbReference type="ARBA" id="ARBA00023125"/>
    </source>
</evidence>
<dbReference type="InterPro" id="IPR010998">
    <property type="entry name" value="Integrase_recombinase_N"/>
</dbReference>
<dbReference type="InterPro" id="IPR050090">
    <property type="entry name" value="Tyrosine_recombinase_XerCD"/>
</dbReference>
<dbReference type="EMBL" id="JBHTJI010000001">
    <property type="protein sequence ID" value="MFD0990348.1"/>
    <property type="molecule type" value="Genomic_DNA"/>
</dbReference>
<dbReference type="PANTHER" id="PTHR30349:SF64">
    <property type="entry name" value="PROPHAGE INTEGRASE INTD-RELATED"/>
    <property type="match status" value="1"/>
</dbReference>
<dbReference type="Gene3D" id="1.10.443.10">
    <property type="entry name" value="Intergrase catalytic core"/>
    <property type="match status" value="1"/>
</dbReference>